<keyword evidence="3" id="KW-1185">Reference proteome</keyword>
<dbReference type="RefSeq" id="WP_258542441.1">
    <property type="nucleotide sequence ID" value="NZ_OU015584.1"/>
</dbReference>
<feature type="transmembrane region" description="Helical" evidence="1">
    <location>
        <begin position="46"/>
        <end position="67"/>
    </location>
</feature>
<feature type="transmembrane region" description="Helical" evidence="1">
    <location>
        <begin position="13"/>
        <end position="34"/>
    </location>
</feature>
<evidence type="ECO:0000313" key="2">
    <source>
        <dbReference type="EMBL" id="CAG5083484.1"/>
    </source>
</evidence>
<evidence type="ECO:0000313" key="3">
    <source>
        <dbReference type="Proteomes" id="UP000683507"/>
    </source>
</evidence>
<feature type="transmembrane region" description="Helical" evidence="1">
    <location>
        <begin position="73"/>
        <end position="99"/>
    </location>
</feature>
<dbReference type="PANTHER" id="PTHR30221:SF8">
    <property type="entry name" value="SMALL-CONDUCTANCE MECHANOSENSITIVE CHANNEL"/>
    <property type="match status" value="1"/>
</dbReference>
<organism evidence="2 3">
    <name type="scientific">Parvicella tangerina</name>
    <dbReference type="NCBI Taxonomy" id="2829795"/>
    <lineage>
        <taxon>Bacteria</taxon>
        <taxon>Pseudomonadati</taxon>
        <taxon>Bacteroidota</taxon>
        <taxon>Flavobacteriia</taxon>
        <taxon>Flavobacteriales</taxon>
        <taxon>Parvicellaceae</taxon>
        <taxon>Parvicella</taxon>
    </lineage>
</organism>
<dbReference type="Proteomes" id="UP000683507">
    <property type="component" value="Chromosome"/>
</dbReference>
<protein>
    <recommendedName>
        <fullName evidence="4">Mechanosensitive ion channel family protein</fullName>
    </recommendedName>
</protein>
<keyword evidence="1" id="KW-0812">Transmembrane</keyword>
<name>A0A916NSC1_9FLAO</name>
<gene>
    <name evidence="2" type="ORF">CRYO30217_02210</name>
</gene>
<evidence type="ECO:0000256" key="1">
    <source>
        <dbReference type="SAM" id="Phobius"/>
    </source>
</evidence>
<dbReference type="GO" id="GO:0008381">
    <property type="term" value="F:mechanosensitive monoatomic ion channel activity"/>
    <property type="evidence" value="ECO:0007669"/>
    <property type="project" value="InterPro"/>
</dbReference>
<reference evidence="2" key="1">
    <citation type="submission" date="2021-04" db="EMBL/GenBank/DDBJ databases">
        <authorList>
            <person name="Rodrigo-Torres L."/>
            <person name="Arahal R. D."/>
            <person name="Lucena T."/>
        </authorList>
    </citation>
    <scope>NUCLEOTIDE SEQUENCE</scope>
    <source>
        <strain evidence="2">AS29M-1</strain>
    </source>
</reference>
<dbReference type="KEGG" id="ptan:CRYO30217_02210"/>
<dbReference type="PANTHER" id="PTHR30221">
    <property type="entry name" value="SMALL-CONDUCTANCE MECHANOSENSITIVE CHANNEL"/>
    <property type="match status" value="1"/>
</dbReference>
<dbReference type="EMBL" id="OU015584">
    <property type="protein sequence ID" value="CAG5083484.1"/>
    <property type="molecule type" value="Genomic_DNA"/>
</dbReference>
<proteinExistence type="predicted"/>
<dbReference type="InterPro" id="IPR045275">
    <property type="entry name" value="MscS_archaea/bacteria_type"/>
</dbReference>
<accession>A0A916NSC1</accession>
<evidence type="ECO:0008006" key="4">
    <source>
        <dbReference type="Google" id="ProtNLM"/>
    </source>
</evidence>
<sequence>MESILSYSYFFEVVFKLGLILGVYLILWRFVLPFVKNQRWHDRIKFYLPVLRNTLLVLLVIEMVVVLGERSPFLVVSVLAITIATLWGYVTNALLGIFFKLQRGDLKGQGIRFDDYAGKVIEMKNTKMEVETEKGEILQVPYSKIVNNVEIRPSAAKHLKSCTVVIEVKEKAFKMLQKEVLNVVGNLPYVVDSVLPKIEVVDQSKEFYSCKVVVYTNDDKFVPLIKAKLLKLSRG</sequence>
<dbReference type="AlphaFoldDB" id="A0A916NSC1"/>
<keyword evidence="1" id="KW-1133">Transmembrane helix</keyword>
<keyword evidence="1" id="KW-0472">Membrane</keyword>